<dbReference type="InterPro" id="IPR011013">
    <property type="entry name" value="Gal_mutarotase_sf_dom"/>
</dbReference>
<dbReference type="SMART" id="SM00872">
    <property type="entry name" value="Alpha-mann_mid"/>
    <property type="match status" value="1"/>
</dbReference>
<dbReference type="GO" id="GO:0009313">
    <property type="term" value="P:oligosaccharide catabolic process"/>
    <property type="evidence" value="ECO:0007669"/>
    <property type="project" value="TreeGrafter"/>
</dbReference>
<dbReference type="CDD" id="cd10786">
    <property type="entry name" value="GH38N_AMII_like"/>
    <property type="match status" value="1"/>
</dbReference>
<keyword evidence="4" id="KW-0326">Glycosidase</keyword>
<dbReference type="InterPro" id="IPR027291">
    <property type="entry name" value="Glyco_hydro_38_N_sf"/>
</dbReference>
<evidence type="ECO:0000256" key="4">
    <source>
        <dbReference type="ARBA" id="ARBA00023295"/>
    </source>
</evidence>
<evidence type="ECO:0000313" key="7">
    <source>
        <dbReference type="Proteomes" id="UP000197153"/>
    </source>
</evidence>
<keyword evidence="2" id="KW-0479">Metal-binding</keyword>
<feature type="domain" description="Glycoside hydrolase family 38 central" evidence="5">
    <location>
        <begin position="336"/>
        <end position="420"/>
    </location>
</feature>
<proteinExistence type="inferred from homology"/>
<dbReference type="GO" id="GO:0006013">
    <property type="term" value="P:mannose metabolic process"/>
    <property type="evidence" value="ECO:0007669"/>
    <property type="project" value="InterPro"/>
</dbReference>
<evidence type="ECO:0000313" key="6">
    <source>
        <dbReference type="EMBL" id="ASG23146.1"/>
    </source>
</evidence>
<dbReference type="Proteomes" id="UP000197153">
    <property type="component" value="Chromosome 2"/>
</dbReference>
<dbReference type="AlphaFoldDB" id="A0A248JX96"/>
<dbReference type="InterPro" id="IPR011330">
    <property type="entry name" value="Glyco_hydro/deAcase_b/a-brl"/>
</dbReference>
<dbReference type="Pfam" id="PF01074">
    <property type="entry name" value="Glyco_hydro_38N"/>
    <property type="match status" value="1"/>
</dbReference>
<dbReference type="InterPro" id="IPR028995">
    <property type="entry name" value="Glyco_hydro_57/38_cen_sf"/>
</dbReference>
<dbReference type="GO" id="GO:0004559">
    <property type="term" value="F:alpha-mannosidase activity"/>
    <property type="evidence" value="ECO:0007669"/>
    <property type="project" value="InterPro"/>
</dbReference>
<dbReference type="KEGG" id="nao:Y958_20090"/>
<dbReference type="GO" id="GO:0030246">
    <property type="term" value="F:carbohydrate binding"/>
    <property type="evidence" value="ECO:0007669"/>
    <property type="project" value="InterPro"/>
</dbReference>
<comment type="similarity">
    <text evidence="1">Belongs to the glycosyl hydrolase 38 family.</text>
</comment>
<dbReference type="SUPFAM" id="SSF74650">
    <property type="entry name" value="Galactose mutarotase-like"/>
    <property type="match status" value="1"/>
</dbReference>
<protein>
    <recommendedName>
        <fullName evidence="5">Glycoside hydrolase family 38 central domain-containing protein</fullName>
    </recommendedName>
</protein>
<dbReference type="GO" id="GO:0046872">
    <property type="term" value="F:metal ion binding"/>
    <property type="evidence" value="ECO:0007669"/>
    <property type="project" value="UniProtKB-KW"/>
</dbReference>
<evidence type="ECO:0000259" key="5">
    <source>
        <dbReference type="SMART" id="SM00872"/>
    </source>
</evidence>
<evidence type="ECO:0000256" key="3">
    <source>
        <dbReference type="ARBA" id="ARBA00022801"/>
    </source>
</evidence>
<keyword evidence="7" id="KW-1185">Reference proteome</keyword>
<dbReference type="InterPro" id="IPR037094">
    <property type="entry name" value="Glyco_hydro_38_cen_sf"/>
</dbReference>
<sequence>MPRRGRRFGGGGPMSISPYTLYLDQSAHLDWDWLYTFEQNFWYYKYGQGVKAILDQAIANVSAPTVDDVTYYYTICEMGYFKRYIDVSPDQVSALQQVLKSGDTFQVLGGGITSPDCLVCAGEAFLRNYLVGHVWLSQALPFITPKPHCWIPDDFGQDPELPVLTQALGFTGIGFSRLPGSNSTCPVPDPTQSPAGQDWPATHFDFTWQASDGSTAITHWMPDSYAFGNQLGSPAQASQISLFTNAYLPTQDSDPVQYGAAATPYLYIPIDNDFSTPLTGLQAAVTQWNDNQVFGGGAQATNTQVTLGTFDTFITQLQQNQADYPLPLLAPYNGTPYWTGYYASRMALKTLHNRALRALVAAEVFGLLTRPSDTTYNNALPTGFWDDLAAAWMAFLPSTHHDYICGTANDAVYATEQLPLLRGVAGTAAGLRATALNALASMMAPSEDKYPVLVANSLGFARTGLVAISDVAVPGLDQVTFEGKQSAAQISSEGEMLFIATVDSLGYDASGSLSAGFSSGAGTKGTPPVSITPATSGGGYVLQNDYLIATISPAANWGVESLVDQSTSTDILSGTGNDMTFYVDQGGLYQFGNEYVDGTYPFHPDTDVATTTTGACLGAVVLETGPVRVRLRTVVAYAVNGTTIRYTRDYELVAGEPFLRMVTTGQAPSGYSVMARFPLSAAVTGLVHGTPYHWTTQQPLRTDAGQPFWGPPTFQATHNFVLPQDQAGDTLAALYHGGIPAWAHDADGALVGCLMRNTPTSGGHGASGTDTGAHTLAYALRVPGGLGTPDSGAPLQEALSYNTPLRGALLPSQTGVTNGLPQRDSIAAVTTGTAILTAAKPGSFAANSDSVVLRLYSPANQAQDVTVTLGAGLAPSQAVAVTAAEGPWTGPDQGVSLSGGTVTLTMTNALTTLQLS</sequence>
<evidence type="ECO:0000256" key="2">
    <source>
        <dbReference type="ARBA" id="ARBA00022723"/>
    </source>
</evidence>
<accession>A0A248JX96</accession>
<keyword evidence="3" id="KW-0378">Hydrolase</keyword>
<dbReference type="InterPro" id="IPR000602">
    <property type="entry name" value="Glyco_hydro_38_N"/>
</dbReference>
<gene>
    <name evidence="6" type="ORF">Y958_20090</name>
</gene>
<dbReference type="SUPFAM" id="SSF88713">
    <property type="entry name" value="Glycoside hydrolase/deacetylase"/>
    <property type="match status" value="1"/>
</dbReference>
<reference evidence="6 7" key="1">
    <citation type="submission" date="2017-06" db="EMBL/GenBank/DDBJ databases">
        <title>Complete genome sequence of Nitrospirillum amazonense strain CBAmC, an endophytic nitrogen-fixing and plant growth-promoting bacterium, isolated from sugarcane.</title>
        <authorList>
            <person name="Schwab S."/>
            <person name="dos Santos Teixeira K.R."/>
            <person name="Simoes Araujo J.L."/>
            <person name="Soares Vidal M."/>
            <person name="Borges de Freitas H.R."/>
            <person name="Rivello Crivelaro A.L."/>
            <person name="Bueno de Camargo Nunes A."/>
            <person name="dos Santos C.M."/>
            <person name="Palmeira da Silva Rosa D."/>
            <person name="da Silva Padilha D."/>
            <person name="da Silva E."/>
            <person name="Araujo Terra L."/>
            <person name="Soares Mendes V."/>
            <person name="Farinelli L."/>
            <person name="Magalhaes Cruz L."/>
            <person name="Baldani J.I."/>
        </authorList>
    </citation>
    <scope>NUCLEOTIDE SEQUENCE [LARGE SCALE GENOMIC DNA]</scope>
    <source>
        <strain evidence="6 7">CBAmC</strain>
    </source>
</reference>
<dbReference type="EMBL" id="CP022111">
    <property type="protein sequence ID" value="ASG23146.1"/>
    <property type="molecule type" value="Genomic_DNA"/>
</dbReference>
<dbReference type="PANTHER" id="PTHR46017:SF1">
    <property type="entry name" value="ALPHA-MANNOSIDASE 2C1"/>
    <property type="match status" value="1"/>
</dbReference>
<dbReference type="InterPro" id="IPR015341">
    <property type="entry name" value="Glyco_hydro_38_cen"/>
</dbReference>
<dbReference type="Gene3D" id="1.20.1270.50">
    <property type="entry name" value="Glycoside hydrolase family 38, central domain"/>
    <property type="match status" value="1"/>
</dbReference>
<name>A0A248JX96_9PROT</name>
<dbReference type="Pfam" id="PF09261">
    <property type="entry name" value="Alpha-mann_mid"/>
    <property type="match status" value="1"/>
</dbReference>
<dbReference type="PANTHER" id="PTHR46017">
    <property type="entry name" value="ALPHA-MANNOSIDASE 2C1"/>
    <property type="match status" value="1"/>
</dbReference>
<evidence type="ECO:0000256" key="1">
    <source>
        <dbReference type="ARBA" id="ARBA00009792"/>
    </source>
</evidence>
<dbReference type="SUPFAM" id="SSF88688">
    <property type="entry name" value="Families 57/38 glycoside transferase middle domain"/>
    <property type="match status" value="1"/>
</dbReference>
<dbReference type="Gene3D" id="3.20.110.10">
    <property type="entry name" value="Glycoside hydrolase 38, N terminal domain"/>
    <property type="match status" value="1"/>
</dbReference>
<organism evidence="6 7">
    <name type="scientific">Nitrospirillum viridazoti CBAmc</name>
    <dbReference type="NCBI Taxonomy" id="1441467"/>
    <lineage>
        <taxon>Bacteria</taxon>
        <taxon>Pseudomonadati</taxon>
        <taxon>Pseudomonadota</taxon>
        <taxon>Alphaproteobacteria</taxon>
        <taxon>Rhodospirillales</taxon>
        <taxon>Azospirillaceae</taxon>
        <taxon>Nitrospirillum</taxon>
        <taxon>Nitrospirillum viridazoti</taxon>
    </lineage>
</organism>